<proteinExistence type="predicted"/>
<sequence>MPLKPRKAGYGVAQLAKPIGQRLHLRGVLGAFVLDLLARDPCCSFSNCGSVEQ</sequence>
<protein>
    <submittedName>
        <fullName evidence="1">Uncharacterized protein</fullName>
    </submittedName>
</protein>
<dbReference type="EMBL" id="CADIKB010000087">
    <property type="protein sequence ID" value="CAB3742610.1"/>
    <property type="molecule type" value="Genomic_DNA"/>
</dbReference>
<evidence type="ECO:0000313" key="2">
    <source>
        <dbReference type="Proteomes" id="UP000494249"/>
    </source>
</evidence>
<dbReference type="AlphaFoldDB" id="A0A6J5CPQ4"/>
<reference evidence="1 2" key="1">
    <citation type="submission" date="2020-04" db="EMBL/GenBank/DDBJ databases">
        <authorList>
            <person name="De Canck E."/>
        </authorList>
    </citation>
    <scope>NUCLEOTIDE SEQUENCE [LARGE SCALE GENOMIC DNA]</scope>
    <source>
        <strain evidence="1 2">LMG 22037</strain>
    </source>
</reference>
<evidence type="ECO:0000313" key="1">
    <source>
        <dbReference type="EMBL" id="CAB3742610.1"/>
    </source>
</evidence>
<organism evidence="1 2">
    <name type="scientific">Paraburkholderia phenoliruptrix</name>
    <dbReference type="NCBI Taxonomy" id="252970"/>
    <lineage>
        <taxon>Bacteria</taxon>
        <taxon>Pseudomonadati</taxon>
        <taxon>Pseudomonadota</taxon>
        <taxon>Betaproteobacteria</taxon>
        <taxon>Burkholderiales</taxon>
        <taxon>Burkholderiaceae</taxon>
        <taxon>Paraburkholderia</taxon>
    </lineage>
</organism>
<name>A0A6J5CPQ4_9BURK</name>
<dbReference type="Proteomes" id="UP000494249">
    <property type="component" value="Unassembled WGS sequence"/>
</dbReference>
<gene>
    <name evidence="1" type="ORF">LMG22037_06615</name>
</gene>
<accession>A0A6J5CPQ4</accession>